<feature type="domain" description="Nuclease associated modular" evidence="2">
    <location>
        <begin position="95"/>
        <end position="111"/>
    </location>
</feature>
<dbReference type="InterPro" id="IPR003611">
    <property type="entry name" value="NUMOD3"/>
</dbReference>
<feature type="domain" description="Nuclease associated modular" evidence="2">
    <location>
        <begin position="150"/>
        <end position="166"/>
    </location>
</feature>
<dbReference type="EMBL" id="LAZR01007796">
    <property type="protein sequence ID" value="KKM82879.1"/>
    <property type="molecule type" value="Genomic_DNA"/>
</dbReference>
<dbReference type="InterPro" id="IPR011335">
    <property type="entry name" value="Restrct_endonuc-II-like"/>
</dbReference>
<evidence type="ECO:0000259" key="2">
    <source>
        <dbReference type="SMART" id="SM00496"/>
    </source>
</evidence>
<sequence length="308" mass="35169">MGVLGYKHTAEARAKISRVRAGKKLSVAHREAIGRGLRGNRNRRGCKLSPAQKEILRQANLGRITSKETREKQSRAHQGRKFSAEHKAKLSQAHKGKKLSDEHRRKVILAVRSRSPEIIQRIAQANRGKKMSSVNRKKLGRRSLGNKYSLGYRHSPEAKKRIGRAHLGKTLSNKTRELIRIARADQVTPFRETSIEKQLHNALLGIRINFITHAQIRGINGLRRYHQFDVLIPDLRVAIEADGCYWHCCPEHGRPNDHEDWRAKRARRDREIDSAVRAAGWQIIRVWEHEINSGNFSKLGGIIPQGVQ</sequence>
<proteinExistence type="predicted"/>
<dbReference type="SUPFAM" id="SSF64496">
    <property type="entry name" value="DNA-binding domain of intron-encoded endonucleases"/>
    <property type="match status" value="1"/>
</dbReference>
<feature type="domain" description="Nuclease associated modular" evidence="2">
    <location>
        <begin position="61"/>
        <end position="77"/>
    </location>
</feature>
<accession>A0A0F9KL77</accession>
<dbReference type="Gene3D" id="3.40.960.10">
    <property type="entry name" value="VSR Endonuclease"/>
    <property type="match status" value="1"/>
</dbReference>
<feature type="domain" description="Nuclease associated modular" evidence="2">
    <location>
        <begin position="167"/>
        <end position="183"/>
    </location>
</feature>
<organism evidence="3">
    <name type="scientific">marine sediment metagenome</name>
    <dbReference type="NCBI Taxonomy" id="412755"/>
    <lineage>
        <taxon>unclassified sequences</taxon>
        <taxon>metagenomes</taxon>
        <taxon>ecological metagenomes</taxon>
    </lineage>
</organism>
<feature type="compositionally biased region" description="Basic and acidic residues" evidence="1">
    <location>
        <begin position="65"/>
        <end position="74"/>
    </location>
</feature>
<feature type="domain" description="Nuclease associated modular" evidence="2">
    <location>
        <begin position="78"/>
        <end position="94"/>
    </location>
</feature>
<reference evidence="3" key="1">
    <citation type="journal article" date="2015" name="Nature">
        <title>Complex archaea that bridge the gap between prokaryotes and eukaryotes.</title>
        <authorList>
            <person name="Spang A."/>
            <person name="Saw J.H."/>
            <person name="Jorgensen S.L."/>
            <person name="Zaremba-Niedzwiedzka K."/>
            <person name="Martijn J."/>
            <person name="Lind A.E."/>
            <person name="van Eijk R."/>
            <person name="Schleper C."/>
            <person name="Guy L."/>
            <person name="Ettema T.J."/>
        </authorList>
    </citation>
    <scope>NUCLEOTIDE SEQUENCE</scope>
</reference>
<dbReference type="GO" id="GO:0003677">
    <property type="term" value="F:DNA binding"/>
    <property type="evidence" value="ECO:0007669"/>
    <property type="project" value="InterPro"/>
</dbReference>
<comment type="caution">
    <text evidence="3">The sequence shown here is derived from an EMBL/GenBank/DDBJ whole genome shotgun (WGS) entry which is preliminary data.</text>
</comment>
<evidence type="ECO:0000256" key="1">
    <source>
        <dbReference type="SAM" id="MobiDB-lite"/>
    </source>
</evidence>
<evidence type="ECO:0000313" key="3">
    <source>
        <dbReference type="EMBL" id="KKM82879.1"/>
    </source>
</evidence>
<name>A0A0F9KL77_9ZZZZ</name>
<dbReference type="AlphaFoldDB" id="A0A0F9KL77"/>
<feature type="domain" description="Nuclease associated modular" evidence="2">
    <location>
        <begin position="4"/>
        <end position="20"/>
    </location>
</feature>
<dbReference type="Pfam" id="PF07460">
    <property type="entry name" value="NUMOD3"/>
    <property type="match status" value="3"/>
</dbReference>
<feature type="domain" description="Nuclease associated modular" evidence="2">
    <location>
        <begin position="127"/>
        <end position="143"/>
    </location>
</feature>
<dbReference type="SUPFAM" id="SSF52980">
    <property type="entry name" value="Restriction endonuclease-like"/>
    <property type="match status" value="1"/>
</dbReference>
<gene>
    <name evidence="3" type="ORF">LCGC14_1315000</name>
</gene>
<dbReference type="SMART" id="SM00496">
    <property type="entry name" value="IENR2"/>
    <property type="match status" value="7"/>
</dbReference>
<feature type="region of interest" description="Disordered" evidence="1">
    <location>
        <begin position="63"/>
        <end position="102"/>
    </location>
</feature>
<protein>
    <recommendedName>
        <fullName evidence="2">Nuclease associated modular domain-containing protein</fullName>
    </recommendedName>
</protein>